<dbReference type="InterPro" id="IPR036179">
    <property type="entry name" value="Ig-like_dom_sf"/>
</dbReference>
<evidence type="ECO:0000259" key="7">
    <source>
        <dbReference type="PROSITE" id="PS50835"/>
    </source>
</evidence>
<reference evidence="8" key="1">
    <citation type="submission" date="2025-08" db="UniProtKB">
        <authorList>
            <consortium name="Ensembl"/>
        </authorList>
    </citation>
    <scope>IDENTIFICATION</scope>
</reference>
<dbReference type="Ensembl" id="ENSAPOT00000035253.1">
    <property type="protein sequence ID" value="ENSAPOP00000020408.1"/>
    <property type="gene ID" value="ENSAPOG00000023986.1"/>
</dbReference>
<name>A0A3Q1FT44_9TELE</name>
<dbReference type="GO" id="GO:0001817">
    <property type="term" value="P:regulation of cytokine production"/>
    <property type="evidence" value="ECO:0007669"/>
    <property type="project" value="TreeGrafter"/>
</dbReference>
<evidence type="ECO:0000256" key="3">
    <source>
        <dbReference type="ARBA" id="ARBA00023136"/>
    </source>
</evidence>
<dbReference type="InterPro" id="IPR003599">
    <property type="entry name" value="Ig_sub"/>
</dbReference>
<keyword evidence="2" id="KW-0732">Signal</keyword>
<evidence type="ECO:0000256" key="5">
    <source>
        <dbReference type="ARBA" id="ARBA00023180"/>
    </source>
</evidence>
<keyword evidence="5" id="KW-0325">Glycoprotein</keyword>
<dbReference type="SMART" id="SM00409">
    <property type="entry name" value="IG"/>
    <property type="match status" value="1"/>
</dbReference>
<dbReference type="InterPro" id="IPR013106">
    <property type="entry name" value="Ig_V-set"/>
</dbReference>
<comment type="subcellular location">
    <subcellularLocation>
        <location evidence="1">Membrane</location>
    </subcellularLocation>
</comment>
<evidence type="ECO:0000313" key="8">
    <source>
        <dbReference type="Ensembl" id="ENSAPOP00000020408.1"/>
    </source>
</evidence>
<dbReference type="AlphaFoldDB" id="A0A3Q1FT44"/>
<dbReference type="Gene3D" id="2.60.40.10">
    <property type="entry name" value="Immunoglobulins"/>
    <property type="match status" value="1"/>
</dbReference>
<keyword evidence="4" id="KW-1015">Disulfide bond</keyword>
<evidence type="ECO:0000256" key="4">
    <source>
        <dbReference type="ARBA" id="ARBA00023157"/>
    </source>
</evidence>
<keyword evidence="6" id="KW-0393">Immunoglobulin domain</keyword>
<dbReference type="PROSITE" id="PS50835">
    <property type="entry name" value="IG_LIKE"/>
    <property type="match status" value="1"/>
</dbReference>
<feature type="domain" description="Ig-like" evidence="7">
    <location>
        <begin position="10"/>
        <end position="125"/>
    </location>
</feature>
<dbReference type="InterPro" id="IPR013783">
    <property type="entry name" value="Ig-like_fold"/>
</dbReference>
<accession>A0A3Q1FT44</accession>
<keyword evidence="9" id="KW-1185">Reference proteome</keyword>
<proteinExistence type="predicted"/>
<dbReference type="InParanoid" id="A0A3Q1FT44"/>
<dbReference type="STRING" id="80966.ENSAPOP00000020408"/>
<evidence type="ECO:0000256" key="2">
    <source>
        <dbReference type="ARBA" id="ARBA00022729"/>
    </source>
</evidence>
<dbReference type="PANTHER" id="PTHR24100:SF151">
    <property type="entry name" value="ICOS LIGAND"/>
    <property type="match status" value="1"/>
</dbReference>
<dbReference type="GO" id="GO:0009897">
    <property type="term" value="C:external side of plasma membrane"/>
    <property type="evidence" value="ECO:0007669"/>
    <property type="project" value="TreeGrafter"/>
</dbReference>
<organism evidence="8 9">
    <name type="scientific">Acanthochromis polyacanthus</name>
    <name type="common">spiny chromis</name>
    <dbReference type="NCBI Taxonomy" id="80966"/>
    <lineage>
        <taxon>Eukaryota</taxon>
        <taxon>Metazoa</taxon>
        <taxon>Chordata</taxon>
        <taxon>Craniata</taxon>
        <taxon>Vertebrata</taxon>
        <taxon>Euteleostomi</taxon>
        <taxon>Actinopterygii</taxon>
        <taxon>Neopterygii</taxon>
        <taxon>Teleostei</taxon>
        <taxon>Neoteleostei</taxon>
        <taxon>Acanthomorphata</taxon>
        <taxon>Ovalentaria</taxon>
        <taxon>Pomacentridae</taxon>
        <taxon>Acanthochromis</taxon>
    </lineage>
</organism>
<evidence type="ECO:0000256" key="1">
    <source>
        <dbReference type="ARBA" id="ARBA00004370"/>
    </source>
</evidence>
<dbReference type="GO" id="GO:0050863">
    <property type="term" value="P:regulation of T cell activation"/>
    <property type="evidence" value="ECO:0007669"/>
    <property type="project" value="UniProtKB-ARBA"/>
</dbReference>
<dbReference type="InterPro" id="IPR050504">
    <property type="entry name" value="IgSF_BTN/MOG"/>
</dbReference>
<evidence type="ECO:0000313" key="9">
    <source>
        <dbReference type="Proteomes" id="UP000257200"/>
    </source>
</evidence>
<protein>
    <recommendedName>
        <fullName evidence="7">Ig-like domain-containing protein</fullName>
    </recommendedName>
</protein>
<dbReference type="GO" id="GO:0050852">
    <property type="term" value="P:T cell receptor signaling pathway"/>
    <property type="evidence" value="ECO:0007669"/>
    <property type="project" value="TreeGrafter"/>
</dbReference>
<sequence>MLQSTSNSTSQTNITAKIITAERGQDVILTCKVPNNNNNNKTITAVEWIRPRLDPEHVLFYRDGHLDPDNQHPSYQNRVDLQNKELKDGDFSLILKNVTMEDNGRYECWVFEKGKNEPINTITLEVLLSVLM</sequence>
<keyword evidence="3" id="KW-0472">Membrane</keyword>
<dbReference type="SMART" id="SM00406">
    <property type="entry name" value="IGv"/>
    <property type="match status" value="1"/>
</dbReference>
<dbReference type="Pfam" id="PF07686">
    <property type="entry name" value="V-set"/>
    <property type="match status" value="1"/>
</dbReference>
<dbReference type="Proteomes" id="UP000257200">
    <property type="component" value="Unplaced"/>
</dbReference>
<dbReference type="PANTHER" id="PTHR24100">
    <property type="entry name" value="BUTYROPHILIN"/>
    <property type="match status" value="1"/>
</dbReference>
<dbReference type="GO" id="GO:1903037">
    <property type="term" value="P:regulation of leukocyte cell-cell adhesion"/>
    <property type="evidence" value="ECO:0007669"/>
    <property type="project" value="UniProtKB-ARBA"/>
</dbReference>
<evidence type="ECO:0000256" key="6">
    <source>
        <dbReference type="ARBA" id="ARBA00023319"/>
    </source>
</evidence>
<dbReference type="GO" id="GO:0005102">
    <property type="term" value="F:signaling receptor binding"/>
    <property type="evidence" value="ECO:0007669"/>
    <property type="project" value="TreeGrafter"/>
</dbReference>
<dbReference type="FunFam" id="2.60.40.10:FF:000142">
    <property type="entry name" value="V-set domain-containing T-cell activation inhibitor 1"/>
    <property type="match status" value="1"/>
</dbReference>
<reference evidence="8" key="2">
    <citation type="submission" date="2025-09" db="UniProtKB">
        <authorList>
            <consortium name="Ensembl"/>
        </authorList>
    </citation>
    <scope>IDENTIFICATION</scope>
</reference>
<dbReference type="GeneTree" id="ENSGT00940000177100"/>
<dbReference type="InterPro" id="IPR007110">
    <property type="entry name" value="Ig-like_dom"/>
</dbReference>
<dbReference type="SUPFAM" id="SSF48726">
    <property type="entry name" value="Immunoglobulin"/>
    <property type="match status" value="1"/>
</dbReference>